<keyword evidence="10" id="KW-1185">Reference proteome</keyword>
<keyword evidence="4 7" id="KW-1133">Transmembrane helix</keyword>
<dbReference type="OrthoDB" id="11163at2157"/>
<evidence type="ECO:0000256" key="6">
    <source>
        <dbReference type="ARBA" id="ARBA00023136"/>
    </source>
</evidence>
<dbReference type="GeneID" id="10360061"/>
<evidence type="ECO:0000256" key="2">
    <source>
        <dbReference type="ARBA" id="ARBA00022448"/>
    </source>
</evidence>
<accession>F2L3M8</accession>
<dbReference type="PROSITE" id="PS50928">
    <property type="entry name" value="ABC_TM1"/>
    <property type="match status" value="1"/>
</dbReference>
<dbReference type="PANTHER" id="PTHR30406">
    <property type="entry name" value="SULFATE TRANSPORT SYSTEM PERMEASE PROTEIN"/>
    <property type="match status" value="1"/>
</dbReference>
<keyword evidence="6 7" id="KW-0472">Membrane</keyword>
<evidence type="ECO:0000259" key="8">
    <source>
        <dbReference type="PROSITE" id="PS50928"/>
    </source>
</evidence>
<evidence type="ECO:0000256" key="4">
    <source>
        <dbReference type="ARBA" id="ARBA00022989"/>
    </source>
</evidence>
<sequence length="253" mass="26738">MYRLIAVYSAVALSALLAPFAALVYYGYGPFFSNAAFGEGLLRSIGVTLLASSAAVLVNIAFFTPVAFYAARKRNAVINALTDIPASVPHPIVGIALVLLASPQTAVGRFLNSLGVSLFDSYIGLVAALVIVSAPVYIRSAQSYFEALPREPELMAVSMGAGEARVFWYVFRGSARGLLSSGLTAMSRAISEFGAVAIIAYYVSGPPFGLASPASVYIWNSFETYYLSAIPEAATLLLFSLAVLAVAHALRSR</sequence>
<feature type="transmembrane region" description="Helical" evidence="7">
    <location>
        <begin position="224"/>
        <end position="250"/>
    </location>
</feature>
<evidence type="ECO:0000256" key="1">
    <source>
        <dbReference type="ARBA" id="ARBA00004141"/>
    </source>
</evidence>
<evidence type="ECO:0000256" key="5">
    <source>
        <dbReference type="ARBA" id="ARBA00023032"/>
    </source>
</evidence>
<dbReference type="PANTHER" id="PTHR30406:SF8">
    <property type="entry name" value="SULFATE TRANSPORT SYSTEM PERMEASE PROTEIN CYST"/>
    <property type="match status" value="1"/>
</dbReference>
<feature type="domain" description="ABC transmembrane type-1" evidence="8">
    <location>
        <begin position="45"/>
        <end position="247"/>
    </location>
</feature>
<organism evidence="9 10">
    <name type="scientific">Thermoproteus uzoniensis (strain 768-20)</name>
    <dbReference type="NCBI Taxonomy" id="999630"/>
    <lineage>
        <taxon>Archaea</taxon>
        <taxon>Thermoproteota</taxon>
        <taxon>Thermoprotei</taxon>
        <taxon>Thermoproteales</taxon>
        <taxon>Thermoproteaceae</taxon>
        <taxon>Thermoproteus</taxon>
    </lineage>
</organism>
<dbReference type="EMBL" id="CP002590">
    <property type="protein sequence ID" value="AEA12012.1"/>
    <property type="molecule type" value="Genomic_DNA"/>
</dbReference>
<dbReference type="HOGENOM" id="CLU_016047_14_1_2"/>
<reference key="2">
    <citation type="submission" date="2011-03" db="EMBL/GenBank/DDBJ databases">
        <title>Complete genome sequence of the thermoacidophilic crenarchaeon Thermoproteus uzoniensis 768-20.</title>
        <authorList>
            <person name="Mardanov A.V."/>
            <person name="Gumerov V.M."/>
            <person name="Beletsky A.V."/>
            <person name="Prokofeva M.I."/>
            <person name="Bonch-Osmolovskaya E.A."/>
            <person name="Ravin N.V."/>
            <person name="Skryabin K.G."/>
        </authorList>
    </citation>
    <scope>NUCLEOTIDE SEQUENCE</scope>
    <source>
        <strain>768-20</strain>
    </source>
</reference>
<dbReference type="STRING" id="999630.TUZN_0517"/>
<evidence type="ECO:0000256" key="3">
    <source>
        <dbReference type="ARBA" id="ARBA00022692"/>
    </source>
</evidence>
<dbReference type="InterPro" id="IPR035906">
    <property type="entry name" value="MetI-like_sf"/>
</dbReference>
<dbReference type="Gene3D" id="1.10.3720.10">
    <property type="entry name" value="MetI-like"/>
    <property type="match status" value="1"/>
</dbReference>
<keyword evidence="2 7" id="KW-0813">Transport</keyword>
<dbReference type="SUPFAM" id="SSF161098">
    <property type="entry name" value="MetI-like"/>
    <property type="match status" value="1"/>
</dbReference>
<keyword evidence="3 7" id="KW-0812">Transmembrane</keyword>
<dbReference type="Pfam" id="PF00528">
    <property type="entry name" value="BPD_transp_1"/>
    <property type="match status" value="1"/>
</dbReference>
<evidence type="ECO:0000313" key="9">
    <source>
        <dbReference type="EMBL" id="AEA12012.1"/>
    </source>
</evidence>
<feature type="transmembrane region" description="Helical" evidence="7">
    <location>
        <begin position="49"/>
        <end position="71"/>
    </location>
</feature>
<dbReference type="eggNOG" id="arCOG00164">
    <property type="taxonomic scope" value="Archaea"/>
</dbReference>
<comment type="similarity">
    <text evidence="7">Belongs to the binding-protein-dependent transport system permease family.</text>
</comment>
<evidence type="ECO:0000313" key="10">
    <source>
        <dbReference type="Proteomes" id="UP000008138"/>
    </source>
</evidence>
<comment type="subcellular location">
    <subcellularLocation>
        <location evidence="7">Cell membrane</location>
        <topology evidence="7">Multi-pass membrane protein</topology>
    </subcellularLocation>
    <subcellularLocation>
        <location evidence="1">Membrane</location>
        <topology evidence="1">Multi-pass membrane protein</topology>
    </subcellularLocation>
</comment>
<dbReference type="InterPro" id="IPR000515">
    <property type="entry name" value="MetI-like"/>
</dbReference>
<dbReference type="RefSeq" id="WP_013679348.1">
    <property type="nucleotide sequence ID" value="NC_015315.1"/>
</dbReference>
<evidence type="ECO:0000256" key="7">
    <source>
        <dbReference type="RuleBase" id="RU363032"/>
    </source>
</evidence>
<dbReference type="Proteomes" id="UP000008138">
    <property type="component" value="Chromosome"/>
</dbReference>
<protein>
    <submittedName>
        <fullName evidence="9">Sulfate transport system permease</fullName>
    </submittedName>
</protein>
<dbReference type="GO" id="GO:0015419">
    <property type="term" value="F:ABC-type sulfate transporter activity"/>
    <property type="evidence" value="ECO:0007669"/>
    <property type="project" value="InterPro"/>
</dbReference>
<reference evidence="9 10" key="1">
    <citation type="journal article" date="2011" name="J. Bacteriol.">
        <title>Complete genome sequence of the thermoacidophilic crenarchaeon Thermoproteus uzoniensis 768-20.</title>
        <authorList>
            <person name="Mardanov A.V."/>
            <person name="Gumerov V.M."/>
            <person name="Beletsky A.V."/>
            <person name="Prokofeva M.I."/>
            <person name="Bonch-Osmolovskaya E.A."/>
            <person name="Ravin N.V."/>
            <person name="Skryabin K.G."/>
        </authorList>
    </citation>
    <scope>NUCLEOTIDE SEQUENCE [LARGE SCALE GENOMIC DNA]</scope>
    <source>
        <strain evidence="9 10">768-20</strain>
    </source>
</reference>
<keyword evidence="5" id="KW-0764">Sulfate transport</keyword>
<dbReference type="GO" id="GO:0005886">
    <property type="term" value="C:plasma membrane"/>
    <property type="evidence" value="ECO:0007669"/>
    <property type="project" value="UniProtKB-SubCell"/>
</dbReference>
<feature type="transmembrane region" description="Helical" evidence="7">
    <location>
        <begin position="6"/>
        <end position="28"/>
    </location>
</feature>
<dbReference type="CDD" id="cd06261">
    <property type="entry name" value="TM_PBP2"/>
    <property type="match status" value="1"/>
</dbReference>
<name>F2L3M8_THEU7</name>
<proteinExistence type="inferred from homology"/>
<feature type="transmembrane region" description="Helical" evidence="7">
    <location>
        <begin position="118"/>
        <end position="138"/>
    </location>
</feature>
<feature type="transmembrane region" description="Helical" evidence="7">
    <location>
        <begin position="91"/>
        <end position="111"/>
    </location>
</feature>
<dbReference type="KEGG" id="tuz:TUZN_0517"/>
<gene>
    <name evidence="9" type="ordered locus">TUZN_0517</name>
</gene>
<dbReference type="AlphaFoldDB" id="F2L3M8"/>
<dbReference type="InterPro" id="IPR005667">
    <property type="entry name" value="Sulph_transpt2"/>
</dbReference>